<reference evidence="2 3" key="1">
    <citation type="submission" date="2020-07" db="EMBL/GenBank/DDBJ databases">
        <title>Endozoicomonas sp. nov., isolated from sediment.</title>
        <authorList>
            <person name="Gu T."/>
        </authorList>
    </citation>
    <scope>NUCLEOTIDE SEQUENCE [LARGE SCALE GENOMIC DNA]</scope>
    <source>
        <strain evidence="2 3">SM1973</strain>
    </source>
</reference>
<proteinExistence type="predicted"/>
<evidence type="ECO:0000259" key="1">
    <source>
        <dbReference type="Pfam" id="PF00248"/>
    </source>
</evidence>
<feature type="domain" description="NADP-dependent oxidoreductase" evidence="1">
    <location>
        <begin position="22"/>
        <end position="220"/>
    </location>
</feature>
<evidence type="ECO:0000313" key="3">
    <source>
        <dbReference type="Proteomes" id="UP000569732"/>
    </source>
</evidence>
<gene>
    <name evidence="2" type="ORF">H0A36_11210</name>
</gene>
<dbReference type="Proteomes" id="UP000569732">
    <property type="component" value="Unassembled WGS sequence"/>
</dbReference>
<evidence type="ECO:0000313" key="2">
    <source>
        <dbReference type="EMBL" id="NYZ66577.1"/>
    </source>
</evidence>
<dbReference type="InterPro" id="IPR053135">
    <property type="entry name" value="AKR2_Oxidoreductase"/>
</dbReference>
<keyword evidence="3" id="KW-1185">Reference proteome</keyword>
<dbReference type="CDD" id="cd19095">
    <property type="entry name" value="AKR_PA4992-like"/>
    <property type="match status" value="1"/>
</dbReference>
<protein>
    <submittedName>
        <fullName evidence="2">Aldo/keto reductase</fullName>
    </submittedName>
</protein>
<dbReference type="PANTHER" id="PTHR43312:SF1">
    <property type="entry name" value="NADP-DEPENDENT OXIDOREDUCTASE DOMAIN-CONTAINING PROTEIN"/>
    <property type="match status" value="1"/>
</dbReference>
<organism evidence="2 3">
    <name type="scientific">Spartinivicinus marinus</name>
    <dbReference type="NCBI Taxonomy" id="2994442"/>
    <lineage>
        <taxon>Bacteria</taxon>
        <taxon>Pseudomonadati</taxon>
        <taxon>Pseudomonadota</taxon>
        <taxon>Gammaproteobacteria</taxon>
        <taxon>Oceanospirillales</taxon>
        <taxon>Zooshikellaceae</taxon>
        <taxon>Spartinivicinus</taxon>
    </lineage>
</organism>
<comment type="caution">
    <text evidence="2">The sequence shown here is derived from an EMBL/GenBank/DDBJ whole genome shotgun (WGS) entry which is preliminary data.</text>
</comment>
<dbReference type="Gene3D" id="3.20.20.100">
    <property type="entry name" value="NADP-dependent oxidoreductase domain"/>
    <property type="match status" value="1"/>
</dbReference>
<dbReference type="InterPro" id="IPR023210">
    <property type="entry name" value="NADP_OxRdtase_dom"/>
</dbReference>
<accession>A0A853IAK1</accession>
<dbReference type="GO" id="GO:0016491">
    <property type="term" value="F:oxidoreductase activity"/>
    <property type="evidence" value="ECO:0007669"/>
    <property type="project" value="InterPro"/>
</dbReference>
<dbReference type="EMBL" id="JACCKB010000015">
    <property type="protein sequence ID" value="NYZ66577.1"/>
    <property type="molecule type" value="Genomic_DNA"/>
</dbReference>
<dbReference type="SUPFAM" id="SSF51430">
    <property type="entry name" value="NAD(P)-linked oxidoreductase"/>
    <property type="match status" value="1"/>
</dbReference>
<sequence>MNNSELLIKHKLANTDISVSAIGLGTVKLGRNQGVKYPTTFKIPSDQEAKQLLQHANNLGINLIDTAPAYGNSEERLGPLLKGQRHDWVICTKTGEEFVGGQSSFNFTPEHTIKSIERSLQRLNTDYLDIVLVHSDGNDLTIIEQYGTLEVLADLKKQGKIKSTGMSTKTVEGGLAALKQADAVMATHNLSYSDEIEVLDYAAEHNKAIFIKKALASGHICSETYDDPVQASMDFIFAHPGVTSIILGTINPKHMSHNVKCAQQALLRSRNE</sequence>
<dbReference type="Pfam" id="PF00248">
    <property type="entry name" value="Aldo_ket_red"/>
    <property type="match status" value="1"/>
</dbReference>
<dbReference type="AlphaFoldDB" id="A0A853IAK1"/>
<dbReference type="InterPro" id="IPR036812">
    <property type="entry name" value="NAD(P)_OxRdtase_dom_sf"/>
</dbReference>
<dbReference type="InterPro" id="IPR020471">
    <property type="entry name" value="AKR"/>
</dbReference>
<dbReference type="RefSeq" id="WP_180568606.1">
    <property type="nucleotide sequence ID" value="NZ_JACCKB010000015.1"/>
</dbReference>
<name>A0A853IAK1_9GAMM</name>
<dbReference type="PRINTS" id="PR00069">
    <property type="entry name" value="ALDKETRDTASE"/>
</dbReference>
<dbReference type="PANTHER" id="PTHR43312">
    <property type="entry name" value="D-THREO-ALDOSE 1-DEHYDROGENASE"/>
    <property type="match status" value="1"/>
</dbReference>